<dbReference type="Pfam" id="PF02378">
    <property type="entry name" value="PTS_EIIC"/>
    <property type="match status" value="1"/>
</dbReference>
<feature type="transmembrane region" description="Helical" evidence="13">
    <location>
        <begin position="103"/>
        <end position="124"/>
    </location>
</feature>
<proteinExistence type="predicted"/>
<feature type="transmembrane region" description="Helical" evidence="13">
    <location>
        <begin position="396"/>
        <end position="421"/>
    </location>
</feature>
<dbReference type="InterPro" id="IPR036878">
    <property type="entry name" value="Glu_permease_IIB"/>
</dbReference>
<evidence type="ECO:0000256" key="9">
    <source>
        <dbReference type="ARBA" id="ARBA00022989"/>
    </source>
</evidence>
<keyword evidence="18" id="KW-1185">Reference proteome</keyword>
<dbReference type="InterPro" id="IPR011055">
    <property type="entry name" value="Dup_hybrid_motif"/>
</dbReference>
<feature type="region of interest" description="Disordered" evidence="12">
    <location>
        <begin position="474"/>
        <end position="500"/>
    </location>
</feature>
<gene>
    <name evidence="17" type="ORF">SAMN05216244_1392</name>
</gene>
<feature type="transmembrane region" description="Helical" evidence="13">
    <location>
        <begin position="370"/>
        <end position="389"/>
    </location>
</feature>
<feature type="compositionally biased region" description="Basic and acidic residues" evidence="12">
    <location>
        <begin position="482"/>
        <end position="500"/>
    </location>
</feature>
<dbReference type="PANTHER" id="PTHR30175:SF1">
    <property type="entry name" value="PTS SYSTEM ARBUTIN-, CELLOBIOSE-, AND SALICIN-SPECIFIC EIIBC COMPONENT-RELATED"/>
    <property type="match status" value="1"/>
</dbReference>
<dbReference type="InterPro" id="IPR001127">
    <property type="entry name" value="PTS_EIIA_1_perm"/>
</dbReference>
<dbReference type="GO" id="GO:0090589">
    <property type="term" value="F:protein-phosphocysteine-trehalose phosphotransferase system transporter activity"/>
    <property type="evidence" value="ECO:0007669"/>
    <property type="project" value="TreeGrafter"/>
</dbReference>
<feature type="transmembrane region" description="Helical" evidence="13">
    <location>
        <begin position="144"/>
        <end position="163"/>
    </location>
</feature>
<evidence type="ECO:0000259" key="15">
    <source>
        <dbReference type="PROSITE" id="PS51098"/>
    </source>
</evidence>
<evidence type="ECO:0000256" key="6">
    <source>
        <dbReference type="ARBA" id="ARBA00022683"/>
    </source>
</evidence>
<keyword evidence="9 13" id="KW-1133">Transmembrane helix</keyword>
<evidence type="ECO:0000256" key="13">
    <source>
        <dbReference type="SAM" id="Phobius"/>
    </source>
</evidence>
<keyword evidence="3" id="KW-1003">Cell membrane</keyword>
<dbReference type="PROSITE" id="PS00371">
    <property type="entry name" value="PTS_EIIA_TYPE_1_HIS"/>
    <property type="match status" value="1"/>
</dbReference>
<dbReference type="FunFam" id="3.30.1360.60:FF:000001">
    <property type="entry name" value="PTS system glucose-specific IIBC component PtsG"/>
    <property type="match status" value="1"/>
</dbReference>
<evidence type="ECO:0000256" key="12">
    <source>
        <dbReference type="SAM" id="MobiDB-lite"/>
    </source>
</evidence>
<dbReference type="STRING" id="482461.SAMN05216244_1392"/>
<feature type="domain" description="PTS EIIC type-1" evidence="16">
    <location>
        <begin position="105"/>
        <end position="479"/>
    </location>
</feature>
<dbReference type="SUPFAM" id="SSF51261">
    <property type="entry name" value="Duplicated hybrid motif"/>
    <property type="match status" value="1"/>
</dbReference>
<dbReference type="PROSITE" id="PS51093">
    <property type="entry name" value="PTS_EIIA_TYPE_1"/>
    <property type="match status" value="1"/>
</dbReference>
<dbReference type="CDD" id="cd00212">
    <property type="entry name" value="PTS_IIB_glc"/>
    <property type="match status" value="1"/>
</dbReference>
<dbReference type="PROSITE" id="PS51098">
    <property type="entry name" value="PTS_EIIB_TYPE_1"/>
    <property type="match status" value="1"/>
</dbReference>
<keyword evidence="7 13" id="KW-0812">Transmembrane</keyword>
<evidence type="ECO:0000256" key="1">
    <source>
        <dbReference type="ARBA" id="ARBA00004651"/>
    </source>
</evidence>
<dbReference type="GO" id="GO:0009401">
    <property type="term" value="P:phosphoenolpyruvate-dependent sugar phosphotransferase system"/>
    <property type="evidence" value="ECO:0007669"/>
    <property type="project" value="UniProtKB-KW"/>
</dbReference>
<dbReference type="Gene3D" id="3.30.1360.60">
    <property type="entry name" value="Glucose permease domain IIB"/>
    <property type="match status" value="1"/>
</dbReference>
<keyword evidence="6" id="KW-0598">Phosphotransferase system</keyword>
<dbReference type="GO" id="GO:0016301">
    <property type="term" value="F:kinase activity"/>
    <property type="evidence" value="ECO:0007669"/>
    <property type="project" value="UniProtKB-KW"/>
</dbReference>
<dbReference type="FunFam" id="2.70.70.10:FF:000001">
    <property type="entry name" value="PTS system glucose-specific IIA component"/>
    <property type="match status" value="1"/>
</dbReference>
<keyword evidence="2" id="KW-0813">Transport</keyword>
<dbReference type="InterPro" id="IPR011297">
    <property type="entry name" value="PTS_IIABC_b_glu"/>
</dbReference>
<evidence type="ECO:0000313" key="18">
    <source>
        <dbReference type="Proteomes" id="UP000182347"/>
    </source>
</evidence>
<name>A0A1G9PDY5_9BACI</name>
<dbReference type="NCBIfam" id="TIGR01995">
    <property type="entry name" value="PTS-II-ABC-beta"/>
    <property type="match status" value="1"/>
</dbReference>
<feature type="transmembrane region" description="Helical" evidence="13">
    <location>
        <begin position="441"/>
        <end position="463"/>
    </location>
</feature>
<evidence type="ECO:0000313" key="17">
    <source>
        <dbReference type="EMBL" id="SDL97016.1"/>
    </source>
</evidence>
<dbReference type="GO" id="GO:0015771">
    <property type="term" value="P:trehalose transport"/>
    <property type="evidence" value="ECO:0007669"/>
    <property type="project" value="TreeGrafter"/>
</dbReference>
<dbReference type="EMBL" id="FNHF01000001">
    <property type="protein sequence ID" value="SDL97016.1"/>
    <property type="molecule type" value="Genomic_DNA"/>
</dbReference>
<dbReference type="GO" id="GO:0008982">
    <property type="term" value="F:protein-N(PI)-phosphohistidine-sugar phosphotransferase activity"/>
    <property type="evidence" value="ECO:0007669"/>
    <property type="project" value="InterPro"/>
</dbReference>
<keyword evidence="8" id="KW-0418">Kinase</keyword>
<dbReference type="AlphaFoldDB" id="A0A1G9PDY5"/>
<dbReference type="NCBIfam" id="TIGR00830">
    <property type="entry name" value="PTBA"/>
    <property type="match status" value="1"/>
</dbReference>
<dbReference type="SUPFAM" id="SSF55604">
    <property type="entry name" value="Glucose permease domain IIB"/>
    <property type="match status" value="1"/>
</dbReference>
<feature type="transmembrane region" description="Helical" evidence="13">
    <location>
        <begin position="300"/>
        <end position="326"/>
    </location>
</feature>
<dbReference type="Pfam" id="PF00358">
    <property type="entry name" value="PTS_EIIA_1"/>
    <property type="match status" value="1"/>
</dbReference>
<evidence type="ECO:0000256" key="10">
    <source>
        <dbReference type="ARBA" id="ARBA00023136"/>
    </source>
</evidence>
<dbReference type="InterPro" id="IPR013013">
    <property type="entry name" value="PTS_EIIC_1"/>
</dbReference>
<feature type="domain" description="PTS EIIA type-1" evidence="14">
    <location>
        <begin position="520"/>
        <end position="624"/>
    </location>
</feature>
<evidence type="ECO:0000259" key="16">
    <source>
        <dbReference type="PROSITE" id="PS51103"/>
    </source>
</evidence>
<feature type="domain" description="PTS EIIB type-1" evidence="15">
    <location>
        <begin position="4"/>
        <end position="86"/>
    </location>
</feature>
<dbReference type="PROSITE" id="PS51103">
    <property type="entry name" value="PTS_EIIC_TYPE_1"/>
    <property type="match status" value="1"/>
</dbReference>
<feature type="transmembrane region" description="Helical" evidence="13">
    <location>
        <begin position="216"/>
        <end position="241"/>
    </location>
</feature>
<dbReference type="InterPro" id="IPR001996">
    <property type="entry name" value="PTS_IIB_1"/>
</dbReference>
<dbReference type="Pfam" id="PF00367">
    <property type="entry name" value="PTS_EIIB"/>
    <property type="match status" value="1"/>
</dbReference>
<organism evidence="17 18">
    <name type="scientific">Sediminibacillus halophilus</name>
    <dbReference type="NCBI Taxonomy" id="482461"/>
    <lineage>
        <taxon>Bacteria</taxon>
        <taxon>Bacillati</taxon>
        <taxon>Bacillota</taxon>
        <taxon>Bacilli</taxon>
        <taxon>Bacillales</taxon>
        <taxon>Bacillaceae</taxon>
        <taxon>Sediminibacillus</taxon>
    </lineage>
</organism>
<dbReference type="OrthoDB" id="9769191at2"/>
<keyword evidence="10 13" id="KW-0472">Membrane</keyword>
<protein>
    <submittedName>
        <fullName evidence="17">PTS system, beta-glucosides-specific IIC component</fullName>
    </submittedName>
</protein>
<dbReference type="Proteomes" id="UP000182347">
    <property type="component" value="Unassembled WGS sequence"/>
</dbReference>
<dbReference type="InterPro" id="IPR050558">
    <property type="entry name" value="PTS_Sugar-Specific_Components"/>
</dbReference>
<dbReference type="RefSeq" id="WP_074598055.1">
    <property type="nucleotide sequence ID" value="NZ_FNHF01000001.1"/>
</dbReference>
<evidence type="ECO:0000259" key="14">
    <source>
        <dbReference type="PROSITE" id="PS51093"/>
    </source>
</evidence>
<evidence type="ECO:0000256" key="3">
    <source>
        <dbReference type="ARBA" id="ARBA00022475"/>
    </source>
</evidence>
<evidence type="ECO:0000256" key="5">
    <source>
        <dbReference type="ARBA" id="ARBA00022679"/>
    </source>
</evidence>
<dbReference type="PANTHER" id="PTHR30175">
    <property type="entry name" value="PHOSPHOTRANSFERASE SYSTEM TRANSPORT PROTEIN"/>
    <property type="match status" value="1"/>
</dbReference>
<accession>A0A1G9PDY5</accession>
<reference evidence="18" key="1">
    <citation type="submission" date="2016-10" db="EMBL/GenBank/DDBJ databases">
        <authorList>
            <person name="Varghese N."/>
            <person name="Submissions S."/>
        </authorList>
    </citation>
    <scope>NUCLEOTIDE SEQUENCE [LARGE SCALE GENOMIC DNA]</scope>
    <source>
        <strain evidence="18">CGMCC 1.6199</strain>
    </source>
</reference>
<dbReference type="GO" id="GO:0005886">
    <property type="term" value="C:plasma membrane"/>
    <property type="evidence" value="ECO:0007669"/>
    <property type="project" value="UniProtKB-SubCell"/>
</dbReference>
<evidence type="ECO:0000256" key="7">
    <source>
        <dbReference type="ARBA" id="ARBA00022692"/>
    </source>
</evidence>
<feature type="transmembrane region" description="Helical" evidence="13">
    <location>
        <begin position="338"/>
        <end position="358"/>
    </location>
</feature>
<keyword evidence="5" id="KW-0808">Transferase</keyword>
<evidence type="ECO:0000256" key="4">
    <source>
        <dbReference type="ARBA" id="ARBA00022597"/>
    </source>
</evidence>
<dbReference type="PROSITE" id="PS01035">
    <property type="entry name" value="PTS_EIIB_TYPE_1_CYS"/>
    <property type="match status" value="1"/>
</dbReference>
<evidence type="ECO:0000256" key="2">
    <source>
        <dbReference type="ARBA" id="ARBA00022448"/>
    </source>
</evidence>
<feature type="active site" description="Phosphocysteine intermediate; for EIIB activity" evidence="11">
    <location>
        <position position="26"/>
    </location>
</feature>
<evidence type="ECO:0000256" key="11">
    <source>
        <dbReference type="PROSITE-ProRule" id="PRU00421"/>
    </source>
</evidence>
<comment type="subcellular location">
    <subcellularLocation>
        <location evidence="1">Cell membrane</location>
        <topology evidence="1">Multi-pass membrane protein</topology>
    </subcellularLocation>
</comment>
<feature type="transmembrane region" description="Helical" evidence="13">
    <location>
        <begin position="175"/>
        <end position="196"/>
    </location>
</feature>
<keyword evidence="4" id="KW-0762">Sugar transport</keyword>
<dbReference type="InterPro" id="IPR018113">
    <property type="entry name" value="PTrfase_EIIB_Cys"/>
</dbReference>
<dbReference type="Gene3D" id="2.70.70.10">
    <property type="entry name" value="Glucose Permease (Domain IIA)"/>
    <property type="match status" value="1"/>
</dbReference>
<feature type="transmembrane region" description="Helical" evidence="13">
    <location>
        <begin position="253"/>
        <end position="280"/>
    </location>
</feature>
<evidence type="ECO:0000256" key="8">
    <source>
        <dbReference type="ARBA" id="ARBA00022777"/>
    </source>
</evidence>
<dbReference type="InterPro" id="IPR003352">
    <property type="entry name" value="PTS_EIIC"/>
</dbReference>
<sequence length="650" mass="69828">MKYTQLAKDIIENVGGKENVNSVVHCITRLRFKLKDESKANTETLKNMDGVVTVRKSGGQYQVVIGNHVADVYQAVVEEGGFQAERAVDGDEGEDKGGLFNRFIDMISGIFTPILGVLAASGMIKGFNALFVAVGWLNEEGGTYQILNAIGDGLFYFLPILLGYTAMKKFGGTPFLGMVIAMALVYPDLEGIPASGDPLYTLFSGTMFESPVYIEFFGIPVILMTYSMSVIPIIVSAFFAVKVENFLKKIVPSVVKMFLVPMFTLLIIIPLTFIIIGPIATWASQLIGQATIWAYDLSPVIAGIFLGGFWLVFVMFGLHWGLVPIAMNNIAVGGIDPILALIFVHSFALAAAIFAVWLRTKNQNTKTLSVPAIISAIFGVTEPGMYGIALPLKKPFIFTVISSAIGGGILGLFGTQAYVMGGLGVFQYPSFIHPEEGLNTAAIGALGAVGVGAVLAFVLTYFFGSVNKIEESTAESGLENKTSSDESSREETAAGEEKVNDETIFSPLNGELRNLSEIEDTAFASGSLGEGIAIEPTEGKVYAPVTGTISALFPSNHAIGILSDQGAEVLIHIGMDTVQLNGKHFEAHIEQGSRVELGQLLIEFDLDAIRKDGFSLTTPVVVPNCDHYEIKMTSEKEVKAQGVLFEAKAR</sequence>